<dbReference type="InterPro" id="IPR012347">
    <property type="entry name" value="Ferritin-like"/>
</dbReference>
<reference evidence="3 4" key="1">
    <citation type="journal article" date="2019" name="Nat. Ecol. Evol.">
        <title>Megaphylogeny resolves global patterns of mushroom evolution.</title>
        <authorList>
            <person name="Varga T."/>
            <person name="Krizsan K."/>
            <person name="Foldi C."/>
            <person name="Dima B."/>
            <person name="Sanchez-Garcia M."/>
            <person name="Sanchez-Ramirez S."/>
            <person name="Szollosi G.J."/>
            <person name="Szarkandi J.G."/>
            <person name="Papp V."/>
            <person name="Albert L."/>
            <person name="Andreopoulos W."/>
            <person name="Angelini C."/>
            <person name="Antonin V."/>
            <person name="Barry K.W."/>
            <person name="Bougher N.L."/>
            <person name="Buchanan P."/>
            <person name="Buyck B."/>
            <person name="Bense V."/>
            <person name="Catcheside P."/>
            <person name="Chovatia M."/>
            <person name="Cooper J."/>
            <person name="Damon W."/>
            <person name="Desjardin D."/>
            <person name="Finy P."/>
            <person name="Geml J."/>
            <person name="Haridas S."/>
            <person name="Hughes K."/>
            <person name="Justo A."/>
            <person name="Karasinski D."/>
            <person name="Kautmanova I."/>
            <person name="Kiss B."/>
            <person name="Kocsube S."/>
            <person name="Kotiranta H."/>
            <person name="LaButti K.M."/>
            <person name="Lechner B.E."/>
            <person name="Liimatainen K."/>
            <person name="Lipzen A."/>
            <person name="Lukacs Z."/>
            <person name="Mihaltcheva S."/>
            <person name="Morgado L.N."/>
            <person name="Niskanen T."/>
            <person name="Noordeloos M.E."/>
            <person name="Ohm R.A."/>
            <person name="Ortiz-Santana B."/>
            <person name="Ovrebo C."/>
            <person name="Racz N."/>
            <person name="Riley R."/>
            <person name="Savchenko A."/>
            <person name="Shiryaev A."/>
            <person name="Soop K."/>
            <person name="Spirin V."/>
            <person name="Szebenyi C."/>
            <person name="Tomsovsky M."/>
            <person name="Tulloss R.E."/>
            <person name="Uehling J."/>
            <person name="Grigoriev I.V."/>
            <person name="Vagvolgyi C."/>
            <person name="Papp T."/>
            <person name="Martin F.M."/>
            <person name="Miettinen O."/>
            <person name="Hibbett D.S."/>
            <person name="Nagy L.G."/>
        </authorList>
    </citation>
    <scope>NUCLEOTIDE SEQUENCE [LARGE SCALE GENOMIC DNA]</scope>
    <source>
        <strain evidence="3 4">FP101781</strain>
    </source>
</reference>
<feature type="region of interest" description="Disordered" evidence="1">
    <location>
        <begin position="210"/>
        <end position="284"/>
    </location>
</feature>
<evidence type="ECO:0000256" key="2">
    <source>
        <dbReference type="SAM" id="SignalP"/>
    </source>
</evidence>
<dbReference type="Pfam" id="PF13668">
    <property type="entry name" value="Ferritin_2"/>
    <property type="match status" value="1"/>
</dbReference>
<dbReference type="STRING" id="71717.A0A4Y7SKP5"/>
<evidence type="ECO:0000313" key="4">
    <source>
        <dbReference type="Proteomes" id="UP000298030"/>
    </source>
</evidence>
<dbReference type="InterPro" id="IPR009078">
    <property type="entry name" value="Ferritin-like_SF"/>
</dbReference>
<feature type="compositionally biased region" description="Polar residues" evidence="1">
    <location>
        <begin position="230"/>
        <end position="241"/>
    </location>
</feature>
<feature type="compositionally biased region" description="Low complexity" evidence="1">
    <location>
        <begin position="260"/>
        <end position="273"/>
    </location>
</feature>
<dbReference type="CDD" id="cd00657">
    <property type="entry name" value="Ferritin_like"/>
    <property type="match status" value="1"/>
</dbReference>
<evidence type="ECO:0000256" key="1">
    <source>
        <dbReference type="SAM" id="MobiDB-lite"/>
    </source>
</evidence>
<protein>
    <recommendedName>
        <fullName evidence="5">Ferritin-like domain-containing protein</fullName>
    </recommendedName>
</protein>
<dbReference type="EMBL" id="QPFP01000096">
    <property type="protein sequence ID" value="TEB22184.1"/>
    <property type="molecule type" value="Genomic_DNA"/>
</dbReference>
<gene>
    <name evidence="3" type="ORF">FA13DRAFT_1778901</name>
</gene>
<keyword evidence="2" id="KW-0732">Signal</keyword>
<keyword evidence="4" id="KW-1185">Reference proteome</keyword>
<feature type="signal peptide" evidence="2">
    <location>
        <begin position="1"/>
        <end position="19"/>
    </location>
</feature>
<evidence type="ECO:0000313" key="3">
    <source>
        <dbReference type="EMBL" id="TEB22184.1"/>
    </source>
</evidence>
<dbReference type="OrthoDB" id="1001765at2759"/>
<comment type="caution">
    <text evidence="3">The sequence shown here is derived from an EMBL/GenBank/DDBJ whole genome shotgun (WGS) entry which is preliminary data.</text>
</comment>
<dbReference type="Proteomes" id="UP000298030">
    <property type="component" value="Unassembled WGS sequence"/>
</dbReference>
<sequence length="347" mass="37574">MKFLGVLCTLAVVLPAVFARPASLVERQDATTDDVPVYNTSNDMRLLNLALVLEHVMQGMYDQSFANYTVEDWESAGYHPDVRDRYLQMQAHENTHAQILTDAVVNGGGDVIGACSYKFASTDVDEFVAVSEIVETMAVDTYNGMLAYIEDKDTLTSISSIMNTKARHAAYISTLRGANPWSTAYEVITQAPDTFRYLFPSTAPSISSGLTSFADRAPRRTASPPCSPLASMTTLTSTSNRPLLRGIRIHDPPVPPLRPPQASSSRRSSLEPEPTTPTSFQSVLEDGTTGLSVVVPLEMASMGAVYVMLVEPDADGNVSGDVNTETIYAGPAIAMFPFNAEGESFSY</sequence>
<evidence type="ECO:0008006" key="5">
    <source>
        <dbReference type="Google" id="ProtNLM"/>
    </source>
</evidence>
<feature type="chain" id="PRO_5021289336" description="Ferritin-like domain-containing protein" evidence="2">
    <location>
        <begin position="20"/>
        <end position="347"/>
    </location>
</feature>
<dbReference type="AlphaFoldDB" id="A0A4Y7SKP5"/>
<accession>A0A4Y7SKP5</accession>
<dbReference type="SUPFAM" id="SSF47240">
    <property type="entry name" value="Ferritin-like"/>
    <property type="match status" value="1"/>
</dbReference>
<dbReference type="Gene3D" id="1.20.1260.10">
    <property type="match status" value="1"/>
</dbReference>
<organism evidence="3 4">
    <name type="scientific">Coprinellus micaceus</name>
    <name type="common">Glistening ink-cap mushroom</name>
    <name type="synonym">Coprinus micaceus</name>
    <dbReference type="NCBI Taxonomy" id="71717"/>
    <lineage>
        <taxon>Eukaryota</taxon>
        <taxon>Fungi</taxon>
        <taxon>Dikarya</taxon>
        <taxon>Basidiomycota</taxon>
        <taxon>Agaricomycotina</taxon>
        <taxon>Agaricomycetes</taxon>
        <taxon>Agaricomycetidae</taxon>
        <taxon>Agaricales</taxon>
        <taxon>Agaricineae</taxon>
        <taxon>Psathyrellaceae</taxon>
        <taxon>Coprinellus</taxon>
    </lineage>
</organism>
<name>A0A4Y7SKP5_COPMI</name>
<proteinExistence type="predicted"/>